<gene>
    <name evidence="1" type="ORF">S01H1_08060</name>
</gene>
<comment type="caution">
    <text evidence="1">The sequence shown here is derived from an EMBL/GenBank/DDBJ whole genome shotgun (WGS) entry which is preliminary data.</text>
</comment>
<evidence type="ECO:0000313" key="1">
    <source>
        <dbReference type="EMBL" id="GAF73564.1"/>
    </source>
</evidence>
<protein>
    <recommendedName>
        <fullName evidence="2">HicB-like antitoxin of toxin-antitoxin system domain-containing protein</fullName>
    </recommendedName>
</protein>
<accession>X0RXL8</accession>
<evidence type="ECO:0008006" key="2">
    <source>
        <dbReference type="Google" id="ProtNLM"/>
    </source>
</evidence>
<organism evidence="1">
    <name type="scientific">marine sediment metagenome</name>
    <dbReference type="NCBI Taxonomy" id="412755"/>
    <lineage>
        <taxon>unclassified sequences</taxon>
        <taxon>metagenomes</taxon>
        <taxon>ecological metagenomes</taxon>
    </lineage>
</organism>
<reference evidence="1" key="1">
    <citation type="journal article" date="2014" name="Front. Microbiol.">
        <title>High frequency of phylogenetically diverse reductive dehalogenase-homologous genes in deep subseafloor sedimentary metagenomes.</title>
        <authorList>
            <person name="Kawai M."/>
            <person name="Futagami T."/>
            <person name="Toyoda A."/>
            <person name="Takaki Y."/>
            <person name="Nishi S."/>
            <person name="Hori S."/>
            <person name="Arai W."/>
            <person name="Tsubouchi T."/>
            <person name="Morono Y."/>
            <person name="Uchiyama I."/>
            <person name="Ito T."/>
            <person name="Fujiyama A."/>
            <person name="Inagaki F."/>
            <person name="Takami H."/>
        </authorList>
    </citation>
    <scope>NUCLEOTIDE SEQUENCE</scope>
    <source>
        <strain evidence="1">Expedition CK06-06</strain>
    </source>
</reference>
<sequence length="71" mass="7984">MKLQLTAVIWQEDAWFVAECADLGVTSQGRSEEEALRNLEEAVLLYVQDDETGKVKTPPQLRKIRPLVVSA</sequence>
<dbReference type="AlphaFoldDB" id="X0RXL8"/>
<dbReference type="Pfam" id="PF24113">
    <property type="entry name" value="DUF7387"/>
    <property type="match status" value="1"/>
</dbReference>
<proteinExistence type="predicted"/>
<dbReference type="InterPro" id="IPR055811">
    <property type="entry name" value="DUF7387"/>
</dbReference>
<name>X0RXL8_9ZZZZ</name>
<dbReference type="SUPFAM" id="SSF143100">
    <property type="entry name" value="TTHA1013/TTHA0281-like"/>
    <property type="match status" value="1"/>
</dbReference>
<dbReference type="Gene3D" id="3.30.160.250">
    <property type="match status" value="1"/>
</dbReference>
<dbReference type="InterPro" id="IPR035069">
    <property type="entry name" value="TTHA1013/TTHA0281-like"/>
</dbReference>
<dbReference type="EMBL" id="BARS01004136">
    <property type="protein sequence ID" value="GAF73564.1"/>
    <property type="molecule type" value="Genomic_DNA"/>
</dbReference>